<name>A0ABU3LGR8_9FLAO</name>
<dbReference type="PROSITE" id="PS51470">
    <property type="entry name" value="FG_GAP"/>
    <property type="match status" value="1"/>
</dbReference>
<evidence type="ECO:0000259" key="5">
    <source>
        <dbReference type="Pfam" id="PF18962"/>
    </source>
</evidence>
<keyword evidence="1 4" id="KW-0732">Signal</keyword>
<dbReference type="RefSeq" id="WP_349242178.1">
    <property type="nucleotide sequence ID" value="NZ_JAVTTO010000004.1"/>
</dbReference>
<dbReference type="InterPro" id="IPR013519">
    <property type="entry name" value="Int_alpha_beta-p"/>
</dbReference>
<dbReference type="PANTHER" id="PTHR36220:SF1">
    <property type="entry name" value="GAMMA TUBULIN COMPLEX COMPONENT C-TERMINAL DOMAIN-CONTAINING PROTEIN"/>
    <property type="match status" value="1"/>
</dbReference>
<dbReference type="NCBIfam" id="TIGR04183">
    <property type="entry name" value="Por_Secre_tail"/>
    <property type="match status" value="1"/>
</dbReference>
<protein>
    <submittedName>
        <fullName evidence="6">T9SS type A sorting domain-containing protein</fullName>
    </submittedName>
</protein>
<dbReference type="Proteomes" id="UP001257277">
    <property type="component" value="Unassembled WGS sequence"/>
</dbReference>
<accession>A0ABU3LGR8</accession>
<feature type="chain" id="PRO_5045804101" evidence="4">
    <location>
        <begin position="23"/>
        <end position="522"/>
    </location>
</feature>
<evidence type="ECO:0000256" key="3">
    <source>
        <dbReference type="ARBA" id="ARBA00023180"/>
    </source>
</evidence>
<dbReference type="Pfam" id="PF14312">
    <property type="entry name" value="FG-GAP_2"/>
    <property type="match status" value="3"/>
</dbReference>
<keyword evidence="3" id="KW-0325">Glycoprotein</keyword>
<evidence type="ECO:0000256" key="2">
    <source>
        <dbReference type="ARBA" id="ARBA00022737"/>
    </source>
</evidence>
<dbReference type="PANTHER" id="PTHR36220">
    <property type="entry name" value="UNNAMED PRODUCT"/>
    <property type="match status" value="1"/>
</dbReference>
<reference evidence="6 7" key="1">
    <citation type="submission" date="2023-09" db="EMBL/GenBank/DDBJ databases">
        <title>Novel taxa isolated from Blanes Bay.</title>
        <authorList>
            <person name="Rey-Velasco X."/>
            <person name="Lucena T."/>
        </authorList>
    </citation>
    <scope>NUCLEOTIDE SEQUENCE [LARGE SCALE GENOMIC DNA]</scope>
    <source>
        <strain evidence="6 7">S356</strain>
    </source>
</reference>
<dbReference type="Gene3D" id="2.130.10.130">
    <property type="entry name" value="Integrin alpha, N-terminal"/>
    <property type="match status" value="2"/>
</dbReference>
<dbReference type="InterPro" id="IPR011043">
    <property type="entry name" value="Gal_Oxase/kelch_b-propeller"/>
</dbReference>
<feature type="domain" description="Secretion system C-terminal sorting" evidence="5">
    <location>
        <begin position="445"/>
        <end position="520"/>
    </location>
</feature>
<dbReference type="InterPro" id="IPR028994">
    <property type="entry name" value="Integrin_alpha_N"/>
</dbReference>
<sequence>MRAYIKKISVFCFALFASTLFSQELIPHEETTPIKNGLIGISSAVSGGWAVVASPQKDAGNRRGVGGVTFYQLTDGQWKVFQHVLPEDASQLGNFGTSVAIDGTTAVISSIGDHQEKLFSGAVYVYNYDFLLGSWTQTIKLKASDLGMGKRYGQSVDIVGDLIVVGSYNADGLAIKSGAGYVYKKVNNVWQEQQKLYTDVGESNDYFGHHVKILNENYIAVGAYNADGAKERSGVVYVFKQTEEGWKQQATLYDVEGESSDLFGYSLTFIPELPDATNTGRFPGILFVGAPGAQHENKKTGSVYLYTEEASGWQLGLELIEPETDHNDHFGVSITANTKGGLFVGANRTNNDLDLNSGRVYYYQTLVGNGTSVSGGVHLSENFIGAYNQFGTHVTSDEENVIIGSPYADINNITNSGGVNFFRISELVDDESNLSGIYSLSQNVPNPSASSTVIQYELKKPGDVKISLFNINGQLISVLIDEYKNFGLYNLNVDSSKYASGVYLYKFEVNDFTATKKMIIGQ</sequence>
<organism evidence="6 7">
    <name type="scientific">Asprobacillus argus</name>
    <dbReference type="NCBI Taxonomy" id="3076534"/>
    <lineage>
        <taxon>Bacteria</taxon>
        <taxon>Pseudomonadati</taxon>
        <taxon>Bacteroidota</taxon>
        <taxon>Flavobacteriia</taxon>
        <taxon>Flavobacteriales</taxon>
        <taxon>Flavobacteriaceae</taxon>
        <taxon>Asprobacillus</taxon>
    </lineage>
</organism>
<dbReference type="InterPro" id="IPR013517">
    <property type="entry name" value="FG-GAP"/>
</dbReference>
<evidence type="ECO:0000256" key="4">
    <source>
        <dbReference type="SAM" id="SignalP"/>
    </source>
</evidence>
<evidence type="ECO:0000313" key="7">
    <source>
        <dbReference type="Proteomes" id="UP001257277"/>
    </source>
</evidence>
<dbReference type="EMBL" id="JAVTTO010000004">
    <property type="protein sequence ID" value="MDT7832926.1"/>
    <property type="molecule type" value="Genomic_DNA"/>
</dbReference>
<dbReference type="InterPro" id="IPR026444">
    <property type="entry name" value="Secre_tail"/>
</dbReference>
<evidence type="ECO:0000256" key="1">
    <source>
        <dbReference type="ARBA" id="ARBA00022729"/>
    </source>
</evidence>
<proteinExistence type="predicted"/>
<gene>
    <name evidence="6" type="ORF">RQM59_11080</name>
</gene>
<comment type="caution">
    <text evidence="6">The sequence shown here is derived from an EMBL/GenBank/DDBJ whole genome shotgun (WGS) entry which is preliminary data.</text>
</comment>
<dbReference type="Pfam" id="PF18962">
    <property type="entry name" value="Por_Secre_tail"/>
    <property type="match status" value="1"/>
</dbReference>
<keyword evidence="7" id="KW-1185">Reference proteome</keyword>
<evidence type="ECO:0000313" key="6">
    <source>
        <dbReference type="EMBL" id="MDT7832926.1"/>
    </source>
</evidence>
<feature type="signal peptide" evidence="4">
    <location>
        <begin position="1"/>
        <end position="22"/>
    </location>
</feature>
<keyword evidence="2" id="KW-0677">Repeat</keyword>
<dbReference type="SUPFAM" id="SSF50965">
    <property type="entry name" value="Galactose oxidase, central domain"/>
    <property type="match status" value="1"/>
</dbReference>